<comment type="caution">
    <text evidence="2">The sequence shown here is derived from an EMBL/GenBank/DDBJ whole genome shotgun (WGS) entry which is preliminary data.</text>
</comment>
<dbReference type="InterPro" id="IPR016784">
    <property type="entry name" value="UCP021288_ACT"/>
</dbReference>
<reference evidence="2 3" key="1">
    <citation type="submission" date="2014-11" db="EMBL/GenBank/DDBJ databases">
        <title>Genome sequence and analysis of novel Kurthia sp.</title>
        <authorList>
            <person name="Lawson J.N."/>
            <person name="Gonzalez J.E."/>
            <person name="Rinauldi L."/>
            <person name="Xuan Z."/>
            <person name="Firman A."/>
            <person name="Shaddox L."/>
            <person name="Trudeau A."/>
            <person name="Shah S."/>
            <person name="Reiman D."/>
        </authorList>
    </citation>
    <scope>NUCLEOTIDE SEQUENCE [LARGE SCALE GENOMIC DNA]</scope>
    <source>
        <strain evidence="2 3">3B1D</strain>
    </source>
</reference>
<sequence length="269" mass="31431">MNEWYFEYEIQVNRPGLLGDIASLLGMLRVNIVTINGVDLVRRGMLIRAEKAEQIERFRNIVSTMEMIRVTKFRKPTTRDRLAIRHGRYIQREGDETKTFRFVRDELGILVDFMAELFKKEGHKLIGVRGMPRVGKTESIVAASVCANKKWLFLSSTMIKQTVRQKLHGDEYGGNNVFIIDGAVTRRSSDERHQQLVREMMQQPSIKVVEHPDIFVQHSEYTLEDFDYIIELRHHPEEEITYQILEKHEQQNDFFNESGGFGGFGDFNF</sequence>
<dbReference type="OrthoDB" id="2372367at2"/>
<protein>
    <recommendedName>
        <fullName evidence="1">DUF3388 domain-containing protein</fullName>
    </recommendedName>
</protein>
<keyword evidence="3" id="KW-1185">Reference proteome</keyword>
<dbReference type="EMBL" id="JTFC01000031">
    <property type="protein sequence ID" value="RUS55290.1"/>
    <property type="molecule type" value="Genomic_DNA"/>
</dbReference>
<evidence type="ECO:0000259" key="1">
    <source>
        <dbReference type="Pfam" id="PF11868"/>
    </source>
</evidence>
<gene>
    <name evidence="2" type="ORF">QI30_10115</name>
</gene>
<evidence type="ECO:0000313" key="3">
    <source>
        <dbReference type="Proteomes" id="UP000288623"/>
    </source>
</evidence>
<dbReference type="PIRSF" id="PIRSF021288">
    <property type="entry name" value="UCP021288_ACT"/>
    <property type="match status" value="1"/>
</dbReference>
<organism evidence="2 3">
    <name type="scientific">Candidatus Kurthia intestinigallinarum</name>
    <dbReference type="NCBI Taxonomy" id="1562256"/>
    <lineage>
        <taxon>Bacteria</taxon>
        <taxon>Bacillati</taxon>
        <taxon>Bacillota</taxon>
        <taxon>Bacilli</taxon>
        <taxon>Bacillales</taxon>
        <taxon>Caryophanaceae</taxon>
        <taxon>Kurthia</taxon>
    </lineage>
</organism>
<dbReference type="InterPro" id="IPR045865">
    <property type="entry name" value="ACT-like_dom_sf"/>
</dbReference>
<name>A0A433RSZ8_9BACL</name>
<proteinExistence type="predicted"/>
<evidence type="ECO:0000313" key="2">
    <source>
        <dbReference type="EMBL" id="RUS55290.1"/>
    </source>
</evidence>
<dbReference type="Pfam" id="PF11868">
    <property type="entry name" value="DUF3388"/>
    <property type="match status" value="1"/>
</dbReference>
<dbReference type="SUPFAM" id="SSF55021">
    <property type="entry name" value="ACT-like"/>
    <property type="match status" value="1"/>
</dbReference>
<dbReference type="InterPro" id="IPR024514">
    <property type="entry name" value="DUF3388"/>
</dbReference>
<accession>A0A433RSZ8</accession>
<dbReference type="AlphaFoldDB" id="A0A433RSZ8"/>
<dbReference type="Proteomes" id="UP000288623">
    <property type="component" value="Unassembled WGS sequence"/>
</dbReference>
<dbReference type="RefSeq" id="WP_126990729.1">
    <property type="nucleotide sequence ID" value="NZ_JTFC01000031.1"/>
</dbReference>
<feature type="domain" description="DUF3388" evidence="1">
    <location>
        <begin position="70"/>
        <end position="252"/>
    </location>
</feature>